<evidence type="ECO:0000313" key="3">
    <source>
        <dbReference type="Proteomes" id="UP000622797"/>
    </source>
</evidence>
<dbReference type="InterPro" id="IPR052058">
    <property type="entry name" value="Alcohol_O-acetyltransferase"/>
</dbReference>
<dbReference type="Gene3D" id="3.30.559.10">
    <property type="entry name" value="Chloramphenicol acetyltransferase-like domain"/>
    <property type="match status" value="1"/>
</dbReference>
<evidence type="ECO:0000313" key="2">
    <source>
        <dbReference type="EMBL" id="KAF4961359.1"/>
    </source>
</evidence>
<evidence type="ECO:0000256" key="1">
    <source>
        <dbReference type="SAM" id="Phobius"/>
    </source>
</evidence>
<dbReference type="SUPFAM" id="SSF52777">
    <property type="entry name" value="CoA-dependent acyltransferases"/>
    <property type="match status" value="1"/>
</dbReference>
<sequence>MAADLRNGEVLHYTVIRPTNALERMFYLEHRLGAHSNLLFSAHYTGHSEGLTKEAVYAAVRSVIEAWPELALIGVPEAPKGGRSHVLLSAALHEIDLETCVEFRDDDEPVCNAGVVEQLHNEWPWTDQDLTPRQPWWKVVVFGRREVAFVAHHLISDGRFSQVFHKEFLAALNSTPHPIKEPSCIVKIDPARTKLSKEMLEFWTCSISGVWVAHNLLILLIIRLFFGNKLLFSDVPKIKAPRPKFVLDEAAPEDRVKTRIASMRIPHAQIHRILAACRAHETTFTPMLIVTLLCTVATDFYPDAKVGLTCCGLDQRRLFPGDGGKGRIMNGGGTSRKESWLNNYRGVFRPRLDEQGDSKAYQVDVDGAWKLVTDYRASVNKVFEGKNPPLTVLRQANNGVSSDLEGELKSVFPILGLCLNNMLNVSNVGVFKNDGNGPWRIDDTSFSSAAVHDGLSYEVAVHVSGVEGGDTVVNASYQDGQMSEEVIYGILNGALDRMEALVNAETSA</sequence>
<keyword evidence="1" id="KW-0812">Transmembrane</keyword>
<evidence type="ECO:0008006" key="4">
    <source>
        <dbReference type="Google" id="ProtNLM"/>
    </source>
</evidence>
<name>A0A8H4TP74_9HYPO</name>
<organism evidence="2 3">
    <name type="scientific">Fusarium sarcochroum</name>
    <dbReference type="NCBI Taxonomy" id="1208366"/>
    <lineage>
        <taxon>Eukaryota</taxon>
        <taxon>Fungi</taxon>
        <taxon>Dikarya</taxon>
        <taxon>Ascomycota</taxon>
        <taxon>Pezizomycotina</taxon>
        <taxon>Sordariomycetes</taxon>
        <taxon>Hypocreomycetidae</taxon>
        <taxon>Hypocreales</taxon>
        <taxon>Nectriaceae</taxon>
        <taxon>Fusarium</taxon>
        <taxon>Fusarium lateritium species complex</taxon>
    </lineage>
</organism>
<dbReference type="AlphaFoldDB" id="A0A8H4TP74"/>
<dbReference type="Pfam" id="PF07247">
    <property type="entry name" value="AATase"/>
    <property type="match status" value="1"/>
</dbReference>
<comment type="caution">
    <text evidence="2">The sequence shown here is derived from an EMBL/GenBank/DDBJ whole genome shotgun (WGS) entry which is preliminary data.</text>
</comment>
<keyword evidence="3" id="KW-1185">Reference proteome</keyword>
<dbReference type="InterPro" id="IPR023213">
    <property type="entry name" value="CAT-like_dom_sf"/>
</dbReference>
<feature type="transmembrane region" description="Helical" evidence="1">
    <location>
        <begin position="202"/>
        <end position="226"/>
    </location>
</feature>
<dbReference type="PANTHER" id="PTHR28037">
    <property type="entry name" value="ALCOHOL O-ACETYLTRANSFERASE 1-RELATED"/>
    <property type="match status" value="1"/>
</dbReference>
<protein>
    <recommendedName>
        <fullName evidence="4">Alcohol acetyltransferase</fullName>
    </recommendedName>
</protein>
<accession>A0A8H4TP74</accession>
<reference evidence="2" key="2">
    <citation type="submission" date="2020-05" db="EMBL/GenBank/DDBJ databases">
        <authorList>
            <person name="Kim H.-S."/>
            <person name="Proctor R.H."/>
            <person name="Brown D.W."/>
        </authorList>
    </citation>
    <scope>NUCLEOTIDE SEQUENCE</scope>
    <source>
        <strain evidence="2">NRRL 20472</strain>
    </source>
</reference>
<proteinExistence type="predicted"/>
<dbReference type="OrthoDB" id="2150604at2759"/>
<dbReference type="Proteomes" id="UP000622797">
    <property type="component" value="Unassembled WGS sequence"/>
</dbReference>
<dbReference type="PANTHER" id="PTHR28037:SF1">
    <property type="entry name" value="ALCOHOL O-ACETYLTRANSFERASE 1-RELATED"/>
    <property type="match status" value="1"/>
</dbReference>
<keyword evidence="1" id="KW-0472">Membrane</keyword>
<dbReference type="InterPro" id="IPR010828">
    <property type="entry name" value="Atf2/Sli1-like"/>
</dbReference>
<gene>
    <name evidence="2" type="ORF">FSARC_10204</name>
</gene>
<dbReference type="EMBL" id="JABEXW010000611">
    <property type="protein sequence ID" value="KAF4961359.1"/>
    <property type="molecule type" value="Genomic_DNA"/>
</dbReference>
<keyword evidence="1" id="KW-1133">Transmembrane helix</keyword>
<reference evidence="2" key="1">
    <citation type="journal article" date="2020" name="BMC Genomics">
        <title>Correction to: Identification and distribution of gene clusters required for synthesis of sphingolipid metabolism inhibitors in diverse species of the filamentous fungus Fusarium.</title>
        <authorList>
            <person name="Kim H.S."/>
            <person name="Lohmar J.M."/>
            <person name="Busman M."/>
            <person name="Brown D.W."/>
            <person name="Naumann T.A."/>
            <person name="Divon H.H."/>
            <person name="Lysoe E."/>
            <person name="Uhlig S."/>
            <person name="Proctor R.H."/>
        </authorList>
    </citation>
    <scope>NUCLEOTIDE SEQUENCE</scope>
    <source>
        <strain evidence="2">NRRL 20472</strain>
    </source>
</reference>